<feature type="transmembrane region" description="Helical" evidence="1">
    <location>
        <begin position="33"/>
        <end position="55"/>
    </location>
</feature>
<accession>A0A2V2V746</accession>
<sequence length="131" mass="13435">MLAALLPSVVLFVLALVAFSGAVTIVHGGFIRLAIGALIVALLISIIFSSCAVLLLEASSSFPTDVVPVIFLRGALGAIAQPTIAGIVLLAMLVVLAMSTSRVCGLVEEIQILLDAHKAVAEAEAISSTKR</sequence>
<keyword evidence="1" id="KW-1133">Transmembrane helix</keyword>
<dbReference type="Proteomes" id="UP000246121">
    <property type="component" value="Unassembled WGS sequence"/>
</dbReference>
<dbReference type="OrthoDB" id="252186at2759"/>
<keyword evidence="1" id="KW-0812">Transmembrane</keyword>
<evidence type="ECO:0000313" key="3">
    <source>
        <dbReference type="Proteomes" id="UP000246121"/>
    </source>
</evidence>
<organism evidence="2 3">
    <name type="scientific">Trypanosoma cruzi</name>
    <dbReference type="NCBI Taxonomy" id="5693"/>
    <lineage>
        <taxon>Eukaryota</taxon>
        <taxon>Discoba</taxon>
        <taxon>Euglenozoa</taxon>
        <taxon>Kinetoplastea</taxon>
        <taxon>Metakinetoplastina</taxon>
        <taxon>Trypanosomatida</taxon>
        <taxon>Trypanosomatidae</taxon>
        <taxon>Trypanosoma</taxon>
        <taxon>Schizotrypanum</taxon>
    </lineage>
</organism>
<dbReference type="VEuPathDB" id="TriTrypDB:TcCLB.511589.190"/>
<name>A0A2V2V746_TRYCR</name>
<dbReference type="EMBL" id="PRFA01000039">
    <property type="protein sequence ID" value="PWU92179.1"/>
    <property type="molecule type" value="Genomic_DNA"/>
</dbReference>
<comment type="caution">
    <text evidence="2">The sequence shown here is derived from an EMBL/GenBank/DDBJ whole genome shotgun (WGS) entry which is preliminary data.</text>
</comment>
<gene>
    <name evidence="2" type="ORF">C4B63_39g1527c</name>
</gene>
<evidence type="ECO:0000313" key="2">
    <source>
        <dbReference type="EMBL" id="PWU92179.1"/>
    </source>
</evidence>
<proteinExistence type="predicted"/>
<dbReference type="AlphaFoldDB" id="A0A2V2V746"/>
<evidence type="ECO:0000256" key="1">
    <source>
        <dbReference type="SAM" id="Phobius"/>
    </source>
</evidence>
<dbReference type="VEuPathDB" id="TriTrypDB:TcG_06259"/>
<feature type="transmembrane region" description="Helical" evidence="1">
    <location>
        <begin position="6"/>
        <end position="26"/>
    </location>
</feature>
<dbReference type="VEuPathDB" id="TriTrypDB:TcCL_ESM03706"/>
<dbReference type="VEuPathDB" id="TriTrypDB:TcBrA4_0024000"/>
<reference evidence="2 3" key="1">
    <citation type="journal article" date="2018" name="Microb. Genom.">
        <title>Expanding an expanded genome: long-read sequencing of Trypanosoma cruzi.</title>
        <authorList>
            <person name="Berna L."/>
            <person name="Rodriguez M."/>
            <person name="Chiribao M.L."/>
            <person name="Parodi-Talice A."/>
            <person name="Pita S."/>
            <person name="Rijo G."/>
            <person name="Alvarez-Valin F."/>
            <person name="Robello C."/>
        </authorList>
    </citation>
    <scope>NUCLEOTIDE SEQUENCE [LARGE SCALE GENOMIC DNA]</scope>
    <source>
        <strain evidence="2 3">Dm28c</strain>
    </source>
</reference>
<protein>
    <submittedName>
        <fullName evidence="2">Uncharacterized protein</fullName>
    </submittedName>
</protein>
<dbReference type="VEuPathDB" id="TriTrypDB:BCY84_19814"/>
<dbReference type="VEuPathDB" id="TriTrypDB:C3747_17g2589c"/>
<dbReference type="VEuPathDB" id="TriTrypDB:C4B63_39g1527c"/>
<feature type="transmembrane region" description="Helical" evidence="1">
    <location>
        <begin position="75"/>
        <end position="96"/>
    </location>
</feature>
<dbReference type="VEuPathDB" id="TriTrypDB:TcCLB.511229.39"/>
<keyword evidence="1" id="KW-0472">Membrane</keyword>